<proteinExistence type="predicted"/>
<dbReference type="Gene3D" id="2.60.40.10">
    <property type="entry name" value="Immunoglobulins"/>
    <property type="match status" value="1"/>
</dbReference>
<feature type="domain" description="Gingipain propeptide" evidence="3">
    <location>
        <begin position="17"/>
        <end position="180"/>
    </location>
</feature>
<sequence length="1155" mass="130326">MILILFFLSETYIGNFEFEVSELQFIQCENTTKLRIPGWEITDEVGAPELPSKTINIALPLGARIEKIEIISTTQREFELYSGLSFVRKPVILSQENIVRNEEPDKSIYLSSNPYPEDILQIKGSGILGNYQVCEILCVPFHYYPLSKKLVVYNSIKFAIHYQGGERCQTKNDLIKKIASNSDDIFTIPQRTERSQLQYVIITESPMDTVFQRLADWKTKKGIPACVRNVNWIINHYTGEDSAARIRNYLKTIQDSGGVYVLLGGDIDYIPCRFAYAMTCSANIYPGREDTMPCDLYYADLQGTWDLDNDRSYGEIEDSIDLYPDLIIGRAPVNTIAEAQKFVEKILIYEKNPPVEYLDNGLFTAEILWQEPYTDQGVHKNMIGNTSFPNYFQITKLYQSLGNETKEAVMAAIRQGQNLINHDGHGWINLISVGGWPHRIYNADFDTITNAPGYGILYSIGCWTNAFDSASVSEAFVNSPNGGGVAYIGNSSYGWGSPGNPGFGYSDRFDFRFFYSLLKEDNYHLGEALAIAKAHFIPYSREKNVYRWHQYQLNLLGDPELPVWTRIPDTMIAFTPAYLPLGNTRILITVKDKKTNTPLRNALVCLMKDDESYSSGYTEASGSIFLNTNAYTAGSFDLTITCHNYLLIESVIPVFTGGYVNYGGWLINDIFGNNDHIPNPGEDILLPTKIINCGDTVARNIQLVVSTNDTFAIVLDSVAFVDSLLPGDSIMIDNAFGIKIKNNAKNGTCIEFNLRVIFNNQNLIFKPNILVGSPQIKMERTDITTLPALPGQIESLYINLKNSGYGAGHSVRAGLSSINPYTFVLIDTVRFGEIPPETLKYAPEPFVVYISPFCPLPYISKFLLNVHSENYLFTDTISVLIGETGFSDDMESGANLWTTGGLNNLWHISNRRYFSQSHSWYCGNDTSGQYVNNMNCYIQTIPFMIQKNSLLKFHRWFQVPIYGSDGIYIIVMHNSQADTLDFIGTGGALKQRPIQSDWFCEKYLLSDYSAGDSIQIRIAFVSDNDGKTGEGFYIDDVVVEYNTDIEEFNMASWLQNLRLETQPNPFKNHLTIKFQIPNHKSHTTKENAGQDFSLKIYDATGRLVYNFSQLKVSAGWSMAVWSGEDNSGRRLAAGIYFVQLEVVENKKIEKVILLR</sequence>
<name>A0A7C6AGI5_UNCW3</name>
<gene>
    <name evidence="5" type="ORF">ENV70_07790</name>
</gene>
<evidence type="ECO:0000256" key="1">
    <source>
        <dbReference type="ARBA" id="ARBA00022729"/>
    </source>
</evidence>
<dbReference type="GO" id="GO:0004197">
    <property type="term" value="F:cysteine-type endopeptidase activity"/>
    <property type="evidence" value="ECO:0007669"/>
    <property type="project" value="InterPro"/>
</dbReference>
<dbReference type="InterPro" id="IPR029031">
    <property type="entry name" value="Gingipain_N_sf"/>
</dbReference>
<dbReference type="Gene3D" id="3.40.50.10390">
    <property type="entry name" value="Gingipain r, domain 1"/>
    <property type="match status" value="1"/>
</dbReference>
<dbReference type="Pfam" id="PF08126">
    <property type="entry name" value="Propeptide_C25"/>
    <property type="match status" value="1"/>
</dbReference>
<comment type="caution">
    <text evidence="5">The sequence shown here is derived from an EMBL/GenBank/DDBJ whole genome shotgun (WGS) entry which is preliminary data.</text>
</comment>
<dbReference type="InterPro" id="IPR038490">
    <property type="entry name" value="Gingipain_propep_sf"/>
</dbReference>
<evidence type="ECO:0000259" key="2">
    <source>
        <dbReference type="Pfam" id="PF01364"/>
    </source>
</evidence>
<dbReference type="SUPFAM" id="SSF52129">
    <property type="entry name" value="Caspase-like"/>
    <property type="match status" value="1"/>
</dbReference>
<dbReference type="Gene3D" id="3.40.50.1460">
    <property type="match status" value="1"/>
</dbReference>
<dbReference type="InterPro" id="IPR001769">
    <property type="entry name" value="Gingipain"/>
</dbReference>
<dbReference type="AlphaFoldDB" id="A0A7C6AGI5"/>
<dbReference type="Gene3D" id="2.60.40.4070">
    <property type="match status" value="1"/>
</dbReference>
<evidence type="ECO:0000313" key="5">
    <source>
        <dbReference type="EMBL" id="HHS63491.1"/>
    </source>
</evidence>
<dbReference type="Gene3D" id="2.60.40.3800">
    <property type="match status" value="1"/>
</dbReference>
<feature type="domain" description="Gingipain" evidence="2">
    <location>
        <begin position="199"/>
        <end position="562"/>
    </location>
</feature>
<dbReference type="InterPro" id="IPR026444">
    <property type="entry name" value="Secre_tail"/>
</dbReference>
<dbReference type="InterPro" id="IPR012600">
    <property type="entry name" value="Propeptide_C25"/>
</dbReference>
<dbReference type="NCBIfam" id="TIGR04183">
    <property type="entry name" value="Por_Secre_tail"/>
    <property type="match status" value="1"/>
</dbReference>
<accession>A0A7C6AGI5</accession>
<reference evidence="5" key="1">
    <citation type="journal article" date="2020" name="mSystems">
        <title>Genome- and Community-Level Interaction Insights into Carbon Utilization and Element Cycling Functions of Hydrothermarchaeota in Hydrothermal Sediment.</title>
        <authorList>
            <person name="Zhou Z."/>
            <person name="Liu Y."/>
            <person name="Xu W."/>
            <person name="Pan J."/>
            <person name="Luo Z.H."/>
            <person name="Li M."/>
        </authorList>
    </citation>
    <scope>NUCLEOTIDE SEQUENCE [LARGE SCALE GENOMIC DNA]</scope>
    <source>
        <strain evidence="5">SpSt-783</strain>
    </source>
</reference>
<evidence type="ECO:0000259" key="3">
    <source>
        <dbReference type="Pfam" id="PF08126"/>
    </source>
</evidence>
<dbReference type="GO" id="GO:0006508">
    <property type="term" value="P:proteolysis"/>
    <property type="evidence" value="ECO:0007669"/>
    <property type="project" value="InterPro"/>
</dbReference>
<keyword evidence="1" id="KW-0732">Signal</keyword>
<dbReference type="InterPro" id="IPR013783">
    <property type="entry name" value="Ig-like_fold"/>
</dbReference>
<dbReference type="Pfam" id="PF01364">
    <property type="entry name" value="Peptidase_C25"/>
    <property type="match status" value="1"/>
</dbReference>
<dbReference type="InterPro" id="IPR025965">
    <property type="entry name" value="FlgD/Vpr_Ig-like"/>
</dbReference>
<feature type="domain" description="FlgD/Vpr Ig-like" evidence="4">
    <location>
        <begin position="1091"/>
        <end position="1142"/>
    </location>
</feature>
<organism evidence="5">
    <name type="scientific">candidate division WOR-3 bacterium</name>
    <dbReference type="NCBI Taxonomy" id="2052148"/>
    <lineage>
        <taxon>Bacteria</taxon>
        <taxon>Bacteria division WOR-3</taxon>
    </lineage>
</organism>
<protein>
    <submittedName>
        <fullName evidence="5">T9SS type A sorting domain-containing protein</fullName>
    </submittedName>
</protein>
<dbReference type="InterPro" id="IPR029030">
    <property type="entry name" value="Caspase-like_dom_sf"/>
</dbReference>
<evidence type="ECO:0000259" key="4">
    <source>
        <dbReference type="Pfam" id="PF13860"/>
    </source>
</evidence>
<dbReference type="Pfam" id="PF13860">
    <property type="entry name" value="FlgD_ig"/>
    <property type="match status" value="1"/>
</dbReference>
<dbReference type="EMBL" id="DTHJ01000163">
    <property type="protein sequence ID" value="HHS63491.1"/>
    <property type="molecule type" value="Genomic_DNA"/>
</dbReference>